<organism evidence="3 4">
    <name type="scientific">Fonsecaea erecta</name>
    <dbReference type="NCBI Taxonomy" id="1367422"/>
    <lineage>
        <taxon>Eukaryota</taxon>
        <taxon>Fungi</taxon>
        <taxon>Dikarya</taxon>
        <taxon>Ascomycota</taxon>
        <taxon>Pezizomycotina</taxon>
        <taxon>Eurotiomycetes</taxon>
        <taxon>Chaetothyriomycetidae</taxon>
        <taxon>Chaetothyriales</taxon>
        <taxon>Herpotrichiellaceae</taxon>
        <taxon>Fonsecaea</taxon>
    </lineage>
</organism>
<dbReference type="OrthoDB" id="5334491at2759"/>
<keyword evidence="4" id="KW-1185">Reference proteome</keyword>
<protein>
    <recommendedName>
        <fullName evidence="2">Myb-like domain-containing protein</fullName>
    </recommendedName>
</protein>
<dbReference type="Proteomes" id="UP000078343">
    <property type="component" value="Unassembled WGS sequence"/>
</dbReference>
<reference evidence="3 4" key="1">
    <citation type="submission" date="2016-04" db="EMBL/GenBank/DDBJ databases">
        <title>Draft genome of Fonsecaea erecta CBS 125763.</title>
        <authorList>
            <person name="Weiss V.A."/>
            <person name="Vicente V.A."/>
            <person name="Raittz R.T."/>
            <person name="Moreno L.F."/>
            <person name="De Souza E.M."/>
            <person name="Pedrosa F.O."/>
            <person name="Steffens M.B."/>
            <person name="Faoro H."/>
            <person name="Tadra-Sfeir M.Z."/>
            <person name="Najafzadeh M.J."/>
            <person name="Felipe M.S."/>
            <person name="Teixeira M."/>
            <person name="Sun J."/>
            <person name="Xi L."/>
            <person name="Gomes R."/>
            <person name="De Azevedo C.M."/>
            <person name="Salgado C.G."/>
            <person name="Da Silva M.B."/>
            <person name="Nascimento M.F."/>
            <person name="Queiroz-Telles F."/>
            <person name="Attili D.S."/>
            <person name="Gorbushina A."/>
        </authorList>
    </citation>
    <scope>NUCLEOTIDE SEQUENCE [LARGE SCALE GENOMIC DNA]</scope>
    <source>
        <strain evidence="3 4">CBS 125763</strain>
    </source>
</reference>
<feature type="region of interest" description="Disordered" evidence="1">
    <location>
        <begin position="164"/>
        <end position="238"/>
    </location>
</feature>
<evidence type="ECO:0000256" key="1">
    <source>
        <dbReference type="SAM" id="MobiDB-lite"/>
    </source>
</evidence>
<feature type="domain" description="Myb-like" evidence="2">
    <location>
        <begin position="285"/>
        <end position="338"/>
    </location>
</feature>
<dbReference type="PROSITE" id="PS50090">
    <property type="entry name" value="MYB_LIKE"/>
    <property type="match status" value="1"/>
</dbReference>
<feature type="compositionally biased region" description="Polar residues" evidence="1">
    <location>
        <begin position="164"/>
        <end position="174"/>
    </location>
</feature>
<dbReference type="GeneID" id="30013291"/>
<proteinExistence type="predicted"/>
<name>A0A178ZC02_9EURO</name>
<dbReference type="RefSeq" id="XP_018690378.1">
    <property type="nucleotide sequence ID" value="XM_018840631.1"/>
</dbReference>
<dbReference type="AlphaFoldDB" id="A0A178ZC02"/>
<comment type="caution">
    <text evidence="3">The sequence shown here is derived from an EMBL/GenBank/DDBJ whole genome shotgun (WGS) entry which is preliminary data.</text>
</comment>
<dbReference type="EMBL" id="LVYI01000008">
    <property type="protein sequence ID" value="OAP57011.1"/>
    <property type="molecule type" value="Genomic_DNA"/>
</dbReference>
<dbReference type="InterPro" id="IPR001005">
    <property type="entry name" value="SANT/Myb"/>
</dbReference>
<gene>
    <name evidence="3" type="ORF">AYL99_09123</name>
</gene>
<sequence>MHPAACIGPFLPGAFRRSFSSSNPSTPIISANLRLLLRLTLHPPTTSQRPQYSYNDRLSSFRPYLRIHAPTFPVLIACLRVDTVTGARLDDFAHRKSPHGALTMLLPSAFSCDGGLQPQLRLQRPKLQSFGAYEPQFSANARPSPLSSSCRALQAILGAPSAIHNTRPTQSQDLGNPFASAEETIPPKEAQTPPRRANKRRRSEFEEDMNSVSSTDVLMEDCQRTTQPVRTPKRRRKVPLSIPMGLSADDFRALETPADEEELDIPVISPHNHIPSDQDSAYGSSPCVDDAEWTEDDDRMLVETVLEKLKLSKRDWNDCARKLGKDRDSLGKRWSLLVGEGNVGLRRGGRISRTNLDISSW</sequence>
<evidence type="ECO:0000313" key="4">
    <source>
        <dbReference type="Proteomes" id="UP000078343"/>
    </source>
</evidence>
<evidence type="ECO:0000313" key="3">
    <source>
        <dbReference type="EMBL" id="OAP57011.1"/>
    </source>
</evidence>
<accession>A0A178ZC02</accession>
<evidence type="ECO:0000259" key="2">
    <source>
        <dbReference type="PROSITE" id="PS50090"/>
    </source>
</evidence>